<protein>
    <recommendedName>
        <fullName evidence="1">HTH cro/C1-type domain-containing protein</fullName>
    </recommendedName>
</protein>
<keyword evidence="3" id="KW-1185">Reference proteome</keyword>
<proteinExistence type="predicted"/>
<dbReference type="CDD" id="cd00093">
    <property type="entry name" value="HTH_XRE"/>
    <property type="match status" value="1"/>
</dbReference>
<dbReference type="AlphaFoldDB" id="A0A7K1T6W1"/>
<evidence type="ECO:0000313" key="2">
    <source>
        <dbReference type="EMBL" id="MVN59130.1"/>
    </source>
</evidence>
<name>A0A7K1T6W1_9ACTN</name>
<accession>A0A7K1T6W1</accession>
<comment type="caution">
    <text evidence="2">The sequence shown here is derived from an EMBL/GenBank/DDBJ whole genome shotgun (WGS) entry which is preliminary data.</text>
</comment>
<evidence type="ECO:0000313" key="3">
    <source>
        <dbReference type="Proteomes" id="UP000488839"/>
    </source>
</evidence>
<feature type="domain" description="HTH cro/C1-type" evidence="1">
    <location>
        <begin position="41"/>
        <end position="76"/>
    </location>
</feature>
<dbReference type="PROSITE" id="PS50943">
    <property type="entry name" value="HTH_CROC1"/>
    <property type="match status" value="1"/>
</dbReference>
<evidence type="ECO:0000259" key="1">
    <source>
        <dbReference type="PROSITE" id="PS50943"/>
    </source>
</evidence>
<dbReference type="RefSeq" id="WP_114540166.1">
    <property type="nucleotide sequence ID" value="NZ_JARFIT010000005.1"/>
</dbReference>
<dbReference type="InterPro" id="IPR001387">
    <property type="entry name" value="Cro/C1-type_HTH"/>
</dbReference>
<dbReference type="Proteomes" id="UP000488839">
    <property type="component" value="Unassembled WGS sequence"/>
</dbReference>
<reference evidence="2 3" key="1">
    <citation type="submission" date="2019-11" db="EMBL/GenBank/DDBJ databases">
        <title>Whole genome shotgun sequencing (WGS) data from Adlercreutzia equolifaciens ResAG-91, Eggerthella lenta MRI-F36, MRI-F37, MRI-F40, ResAG-49, ResAG-88, ResAG-121, ResAG-145, and Gordonibacter sp. ResAG-5, ResAG-26, ResAG-43, ResAG-50, ResAG-59.</title>
        <authorList>
            <person name="Stoll D.A."/>
            <person name="Danylec N."/>
            <person name="Franz C.M.A.P."/>
            <person name="Huch M."/>
        </authorList>
    </citation>
    <scope>NUCLEOTIDE SEQUENCE [LARGE SCALE GENOMIC DNA]</scope>
    <source>
        <strain evidence="2 3">ResAG-91</strain>
    </source>
</reference>
<organism evidence="2 3">
    <name type="scientific">Adlercreutzia rubneri</name>
    <dbReference type="NCBI Taxonomy" id="2916441"/>
    <lineage>
        <taxon>Bacteria</taxon>
        <taxon>Bacillati</taxon>
        <taxon>Actinomycetota</taxon>
        <taxon>Coriobacteriia</taxon>
        <taxon>Eggerthellales</taxon>
        <taxon>Eggerthellaceae</taxon>
        <taxon>Adlercreutzia</taxon>
    </lineage>
</organism>
<gene>
    <name evidence="2" type="ORF">GO707_07835</name>
</gene>
<dbReference type="EMBL" id="WPOO01000012">
    <property type="protein sequence ID" value="MVN59130.1"/>
    <property type="molecule type" value="Genomic_DNA"/>
</dbReference>
<sequence>MENIDLAREMRARLYRECRERGQFSSRDKAASAFSVENVKISASSLKDFETGKRTPSPNLVLDMARVYQTPELKWLHCSTVCPIGLEIYKKGAGLGTEDIYRTYFELAGAFDRINDVETSLHEIIADDAFTPDEEEKMDEILGVLDKITESTDRLRVWIEKSRKGAR</sequence>